<evidence type="ECO:0000313" key="1">
    <source>
        <dbReference type="EMBL" id="CAF0843298.1"/>
    </source>
</evidence>
<dbReference type="AlphaFoldDB" id="A0A8S2ZBU0"/>
<dbReference type="EMBL" id="CAJNOK010002071">
    <property type="protein sequence ID" value="CAF0843298.1"/>
    <property type="molecule type" value="Genomic_DNA"/>
</dbReference>
<evidence type="ECO:0000313" key="2">
    <source>
        <dbReference type="EMBL" id="CAF3628348.1"/>
    </source>
</evidence>
<accession>A0A8S2ZBU0</accession>
<dbReference type="Proteomes" id="UP000681722">
    <property type="component" value="Unassembled WGS sequence"/>
</dbReference>
<comment type="caution">
    <text evidence="3">The sequence shown here is derived from an EMBL/GenBank/DDBJ whole genome shotgun (WGS) entry which is preliminary data.</text>
</comment>
<dbReference type="EMBL" id="CAJOBA010002071">
    <property type="protein sequence ID" value="CAF3628348.1"/>
    <property type="molecule type" value="Genomic_DNA"/>
</dbReference>
<name>A0A8S2ZBU0_9BILA</name>
<sequence length="128" mass="14291">MVSDEIDPAFSRLDVCADDGKIEEATPLIKAFDRIIGDTRTIAQTAVDITKAKLAILGCTTGNQYPILIKQWSCQNSLEDLHNPFCYMALSRVKATRPQQMLYRLQIENVPSTAQVLDVCHLFGGIEY</sequence>
<dbReference type="Proteomes" id="UP000677228">
    <property type="component" value="Unassembled WGS sequence"/>
</dbReference>
<dbReference type="Proteomes" id="UP000682733">
    <property type="component" value="Unassembled WGS sequence"/>
</dbReference>
<reference evidence="3" key="1">
    <citation type="submission" date="2021-02" db="EMBL/GenBank/DDBJ databases">
        <authorList>
            <person name="Nowell W R."/>
        </authorList>
    </citation>
    <scope>NUCLEOTIDE SEQUENCE</scope>
</reference>
<dbReference type="EMBL" id="CAJOBC010134135">
    <property type="protein sequence ID" value="CAF4622980.1"/>
    <property type="molecule type" value="Genomic_DNA"/>
</dbReference>
<protein>
    <submittedName>
        <fullName evidence="3">Uncharacterized protein</fullName>
    </submittedName>
</protein>
<organism evidence="3 4">
    <name type="scientific">Didymodactylos carnosus</name>
    <dbReference type="NCBI Taxonomy" id="1234261"/>
    <lineage>
        <taxon>Eukaryota</taxon>
        <taxon>Metazoa</taxon>
        <taxon>Spiralia</taxon>
        <taxon>Gnathifera</taxon>
        <taxon>Rotifera</taxon>
        <taxon>Eurotatoria</taxon>
        <taxon>Bdelloidea</taxon>
        <taxon>Philodinida</taxon>
        <taxon>Philodinidae</taxon>
        <taxon>Didymodactylos</taxon>
    </lineage>
</organism>
<gene>
    <name evidence="1" type="ORF">OVA965_LOCUS6757</name>
    <name evidence="3" type="ORF">SRO942_LOCUS49597</name>
    <name evidence="2" type="ORF">TMI583_LOCUS6753</name>
</gene>
<evidence type="ECO:0000313" key="4">
    <source>
        <dbReference type="Proteomes" id="UP000681722"/>
    </source>
</evidence>
<evidence type="ECO:0000313" key="3">
    <source>
        <dbReference type="EMBL" id="CAF4622980.1"/>
    </source>
</evidence>
<proteinExistence type="predicted"/>